<dbReference type="EMBL" id="JACOIH010000008">
    <property type="protein sequence ID" value="MBC3938622.1"/>
    <property type="molecule type" value="Genomic_DNA"/>
</dbReference>
<keyword evidence="3" id="KW-1185">Reference proteome</keyword>
<evidence type="ECO:0000313" key="2">
    <source>
        <dbReference type="EMBL" id="MBC3938622.1"/>
    </source>
</evidence>
<dbReference type="Proteomes" id="UP000602181">
    <property type="component" value="Unassembled WGS sequence"/>
</dbReference>
<evidence type="ECO:0000313" key="3">
    <source>
        <dbReference type="Proteomes" id="UP000602181"/>
    </source>
</evidence>
<evidence type="ECO:0000256" key="1">
    <source>
        <dbReference type="SAM" id="MobiDB-lite"/>
    </source>
</evidence>
<proteinExistence type="predicted"/>
<organism evidence="2 3">
    <name type="scientific">Anaerotruncus massiliensis</name>
    <name type="common">ex Togo et al. 2019</name>
    <dbReference type="NCBI Taxonomy" id="1673720"/>
    <lineage>
        <taxon>Bacteria</taxon>
        <taxon>Bacillati</taxon>
        <taxon>Bacillota</taxon>
        <taxon>Clostridia</taxon>
        <taxon>Eubacteriales</taxon>
        <taxon>Oscillospiraceae</taxon>
        <taxon>Anaerotruncus</taxon>
    </lineage>
</organism>
<sequence>MLLRANITLSRLILTAKKTFVYVIILWSDWELARRSQTAAIFAYHRKAWKGGLCMLHVKNCVSVLALICLLGACAVPADGPRVEPPSASGSSLEAAAPESASPAVPAEEAPPKGGAKVEWPTLEESMAAYAEVLNGSRNARSDEGEIPFEDLFNRTEDGEFYEWEKYAFFDMNGDGIPELHLYTGHGNSYEIYTYFDQEVTLWYSGVNYNYPLENRAMGYIRYGAAPTHIDYQYRVLDFWGNTQFYIEFTKGDRDENGICDERDDYIYRDKWISKEEWDKLTEPYLAVKPADLCWKPMRNNTP</sequence>
<protein>
    <submittedName>
        <fullName evidence="2">Uncharacterized protein</fullName>
    </submittedName>
</protein>
<gene>
    <name evidence="2" type="ORF">H8R05_06855</name>
</gene>
<feature type="region of interest" description="Disordered" evidence="1">
    <location>
        <begin position="85"/>
        <end position="117"/>
    </location>
</feature>
<comment type="caution">
    <text evidence="2">The sequence shown here is derived from an EMBL/GenBank/DDBJ whole genome shotgun (WGS) entry which is preliminary data.</text>
</comment>
<reference evidence="2 3" key="1">
    <citation type="submission" date="2020-08" db="EMBL/GenBank/DDBJ databases">
        <authorList>
            <person name="Liu C."/>
            <person name="Sun Q."/>
        </authorList>
    </citation>
    <scope>NUCLEOTIDE SEQUENCE [LARGE SCALE GENOMIC DNA]</scope>
    <source>
        <strain evidence="2 3">22A2-44</strain>
    </source>
</reference>
<name>A0ABR7ADU8_9FIRM</name>
<accession>A0ABR7ADU8</accession>
<feature type="compositionally biased region" description="Low complexity" evidence="1">
    <location>
        <begin position="85"/>
        <end position="108"/>
    </location>
</feature>